<evidence type="ECO:0000313" key="9">
    <source>
        <dbReference type="Proteomes" id="UP000184608"/>
    </source>
</evidence>
<evidence type="ECO:0000256" key="4">
    <source>
        <dbReference type="ARBA" id="ARBA00022722"/>
    </source>
</evidence>
<gene>
    <name evidence="8" type="ORF">VA7868_02112</name>
</gene>
<keyword evidence="5" id="KW-0255">Endonuclease</keyword>
<dbReference type="GO" id="GO:0016787">
    <property type="term" value="F:hydrolase activity"/>
    <property type="evidence" value="ECO:0007669"/>
    <property type="project" value="UniProtKB-KW"/>
</dbReference>
<dbReference type="STRING" id="1216006.VA7868_02112"/>
<evidence type="ECO:0000256" key="5">
    <source>
        <dbReference type="ARBA" id="ARBA00022759"/>
    </source>
</evidence>
<keyword evidence="4" id="KW-0540">Nuclease</keyword>
<comment type="similarity">
    <text evidence="2">Belongs to the phage GPA family.</text>
</comment>
<keyword evidence="3" id="KW-0235">DNA replication</keyword>
<evidence type="ECO:0000256" key="3">
    <source>
        <dbReference type="ARBA" id="ARBA00022705"/>
    </source>
</evidence>
<organism evidence="8 9">
    <name type="scientific">Vibrio aerogenes CECT 7868</name>
    <dbReference type="NCBI Taxonomy" id="1216006"/>
    <lineage>
        <taxon>Bacteria</taxon>
        <taxon>Pseudomonadati</taxon>
        <taxon>Pseudomonadota</taxon>
        <taxon>Gammaproteobacteria</taxon>
        <taxon>Vibrionales</taxon>
        <taxon>Vibrionaceae</taxon>
        <taxon>Vibrio</taxon>
    </lineage>
</organism>
<accession>A0A1M5YZ57</accession>
<evidence type="ECO:0000313" key="8">
    <source>
        <dbReference type="EMBL" id="SHI17250.1"/>
    </source>
</evidence>
<evidence type="ECO:0000256" key="2">
    <source>
        <dbReference type="ARBA" id="ARBA00009260"/>
    </source>
</evidence>
<evidence type="ECO:0000256" key="6">
    <source>
        <dbReference type="ARBA" id="ARBA00022801"/>
    </source>
</evidence>
<dbReference type="EMBL" id="FQXZ01000019">
    <property type="protein sequence ID" value="SHI17250.1"/>
    <property type="molecule type" value="Genomic_DNA"/>
</dbReference>
<dbReference type="AlphaFoldDB" id="A0A1M5YZ57"/>
<comment type="function">
    <text evidence="1">Possible endonuclease which induces a single-strand cut and initiates DNA replication.</text>
</comment>
<dbReference type="GO" id="GO:0004519">
    <property type="term" value="F:endonuclease activity"/>
    <property type="evidence" value="ECO:0007669"/>
    <property type="project" value="UniProtKB-KW"/>
</dbReference>
<dbReference type="GO" id="GO:0006260">
    <property type="term" value="P:DNA replication"/>
    <property type="evidence" value="ECO:0007669"/>
    <property type="project" value="UniProtKB-KW"/>
</dbReference>
<dbReference type="Pfam" id="PF05840">
    <property type="entry name" value="Phage_GPA"/>
    <property type="match status" value="1"/>
</dbReference>
<evidence type="ECO:0000256" key="1">
    <source>
        <dbReference type="ARBA" id="ARBA00003293"/>
    </source>
</evidence>
<name>A0A1M5YZ57_9VIBR</name>
<feature type="domain" description="Replication gene A protein-like" evidence="7">
    <location>
        <begin position="2"/>
        <end position="84"/>
    </location>
</feature>
<reference evidence="8 9" key="1">
    <citation type="submission" date="2016-11" db="EMBL/GenBank/DDBJ databases">
        <authorList>
            <person name="Jaros S."/>
            <person name="Januszkiewicz K."/>
            <person name="Wedrychowicz H."/>
        </authorList>
    </citation>
    <scope>NUCLEOTIDE SEQUENCE [LARGE SCALE GENOMIC DNA]</scope>
    <source>
        <strain evidence="8 9">CECT 7868</strain>
    </source>
</reference>
<protein>
    <submittedName>
        <fullName evidence="8">Bacteriophage replication gene A protein (GPA)</fullName>
    </submittedName>
</protein>
<evidence type="ECO:0000259" key="7">
    <source>
        <dbReference type="Pfam" id="PF05840"/>
    </source>
</evidence>
<proteinExistence type="inferred from homology"/>
<keyword evidence="9" id="KW-1185">Reference proteome</keyword>
<dbReference type="Proteomes" id="UP000184608">
    <property type="component" value="Unassembled WGS sequence"/>
</dbReference>
<dbReference type="InterPro" id="IPR008766">
    <property type="entry name" value="Replication_gene_A-like"/>
</dbReference>
<sequence length="100" mass="11254">MVEPYQDGTPHWHGVFFMPLEQAGTFIKALQNYQYQQESTELYNASCKPKNKAMKVRFDAKLLDGTEGGAVAYLAKYISKNLDGFGLDTQITVKPSFKTP</sequence>
<keyword evidence="6" id="KW-0378">Hydrolase</keyword>